<name>A0A445EEZ9_ARAHY</name>
<dbReference type="PANTHER" id="PTHR47165:SF4">
    <property type="entry name" value="OS03G0429900 PROTEIN"/>
    <property type="match status" value="1"/>
</dbReference>
<reference evidence="2 3" key="1">
    <citation type="submission" date="2019-01" db="EMBL/GenBank/DDBJ databases">
        <title>Sequencing of cultivated peanut Arachis hypogaea provides insights into genome evolution and oil improvement.</title>
        <authorList>
            <person name="Chen X."/>
        </authorList>
    </citation>
    <scope>NUCLEOTIDE SEQUENCE [LARGE SCALE GENOMIC DNA]</scope>
    <source>
        <strain evidence="3">cv. Fuhuasheng</strain>
        <tissue evidence="2">Leaves</tissue>
    </source>
</reference>
<comment type="caution">
    <text evidence="2">The sequence shown here is derived from an EMBL/GenBank/DDBJ whole genome shotgun (WGS) entry which is preliminary data.</text>
</comment>
<dbReference type="InterPro" id="IPR012340">
    <property type="entry name" value="NA-bd_OB-fold"/>
</dbReference>
<dbReference type="EMBL" id="SDMP01000002">
    <property type="protein sequence ID" value="RYR74017.1"/>
    <property type="molecule type" value="Genomic_DNA"/>
</dbReference>
<organism evidence="2 3">
    <name type="scientific">Arachis hypogaea</name>
    <name type="common">Peanut</name>
    <dbReference type="NCBI Taxonomy" id="3818"/>
    <lineage>
        <taxon>Eukaryota</taxon>
        <taxon>Viridiplantae</taxon>
        <taxon>Streptophyta</taxon>
        <taxon>Embryophyta</taxon>
        <taxon>Tracheophyta</taxon>
        <taxon>Spermatophyta</taxon>
        <taxon>Magnoliopsida</taxon>
        <taxon>eudicotyledons</taxon>
        <taxon>Gunneridae</taxon>
        <taxon>Pentapetalae</taxon>
        <taxon>rosids</taxon>
        <taxon>fabids</taxon>
        <taxon>Fabales</taxon>
        <taxon>Fabaceae</taxon>
        <taxon>Papilionoideae</taxon>
        <taxon>50 kb inversion clade</taxon>
        <taxon>dalbergioids sensu lato</taxon>
        <taxon>Dalbergieae</taxon>
        <taxon>Pterocarpus clade</taxon>
        <taxon>Arachis</taxon>
    </lineage>
</organism>
<evidence type="ECO:0000313" key="2">
    <source>
        <dbReference type="EMBL" id="RYR74017.1"/>
    </source>
</evidence>
<dbReference type="InterPro" id="IPR003871">
    <property type="entry name" value="RFA1B/D_OB_1st"/>
</dbReference>
<dbReference type="AlphaFoldDB" id="A0A445EEZ9"/>
<dbReference type="PANTHER" id="PTHR47165">
    <property type="entry name" value="OS03G0429900 PROTEIN"/>
    <property type="match status" value="1"/>
</dbReference>
<sequence>MPPPFDMISKMHPPREAWRLKVRVLRLWVVPSFGKHDIPNSMEMILLDEHCGKIQVTVKKSLLNRFRDHIVEGQVYRMTYFTVVSNHGSYRTTSHEFKLVFLHRTTVVAVDEDVIPKTYFNMFSFSELLNITQDYDFLVDIIDLLTSVGEEKEYAKEGNIVKIIVLKLSSKEYVD</sequence>
<proteinExistence type="predicted"/>
<evidence type="ECO:0000313" key="3">
    <source>
        <dbReference type="Proteomes" id="UP000289738"/>
    </source>
</evidence>
<dbReference type="SUPFAM" id="SSF50249">
    <property type="entry name" value="Nucleic acid-binding proteins"/>
    <property type="match status" value="1"/>
</dbReference>
<dbReference type="CDD" id="cd04480">
    <property type="entry name" value="RPA1_DBD_A_like"/>
    <property type="match status" value="1"/>
</dbReference>
<dbReference type="Pfam" id="PF02721">
    <property type="entry name" value="DUF223"/>
    <property type="match status" value="1"/>
</dbReference>
<accession>A0A445EEZ9</accession>
<evidence type="ECO:0000259" key="1">
    <source>
        <dbReference type="Pfam" id="PF02721"/>
    </source>
</evidence>
<dbReference type="Proteomes" id="UP000289738">
    <property type="component" value="Chromosome A02"/>
</dbReference>
<protein>
    <recommendedName>
        <fullName evidence="1">Replication protein A 70 kDa DNA-binding subunit B/D first OB fold domain-containing protein</fullName>
    </recommendedName>
</protein>
<dbReference type="Gene3D" id="2.40.50.140">
    <property type="entry name" value="Nucleic acid-binding proteins"/>
    <property type="match status" value="1"/>
</dbReference>
<feature type="domain" description="Replication protein A 70 kDa DNA-binding subunit B/D first OB fold" evidence="1">
    <location>
        <begin position="5"/>
        <end position="108"/>
    </location>
</feature>
<gene>
    <name evidence="2" type="ORF">Ahy_A02g008610</name>
</gene>
<keyword evidence="3" id="KW-1185">Reference proteome</keyword>